<dbReference type="InterPro" id="IPR018948">
    <property type="entry name" value="GTP-bd_TrmE_N"/>
</dbReference>
<evidence type="ECO:0000256" key="1">
    <source>
        <dbReference type="ARBA" id="ARBA00004173"/>
    </source>
</evidence>
<dbReference type="SUPFAM" id="SSF52540">
    <property type="entry name" value="P-loop containing nucleoside triphosphate hydrolases"/>
    <property type="match status" value="1"/>
</dbReference>
<comment type="similarity">
    <text evidence="2">Belongs to the TRAFAC class TrmE-Era-EngA-EngB-Septin-like GTPase superfamily. TrmE GTPase family.</text>
</comment>
<gene>
    <name evidence="9" type="ORF">C7212DRAFT_172411</name>
</gene>
<dbReference type="CDD" id="cd04164">
    <property type="entry name" value="trmE"/>
    <property type="match status" value="1"/>
</dbReference>
<evidence type="ECO:0000256" key="5">
    <source>
        <dbReference type="ARBA" id="ARBA00023134"/>
    </source>
</evidence>
<dbReference type="GO" id="GO:0005739">
    <property type="term" value="C:mitochondrion"/>
    <property type="evidence" value="ECO:0007669"/>
    <property type="project" value="UniProtKB-SubCell"/>
</dbReference>
<evidence type="ECO:0000313" key="9">
    <source>
        <dbReference type="EMBL" id="PWW80471.1"/>
    </source>
</evidence>
<evidence type="ECO:0000256" key="2">
    <source>
        <dbReference type="ARBA" id="ARBA00011043"/>
    </source>
</evidence>
<organism evidence="9 10">
    <name type="scientific">Tuber magnatum</name>
    <name type="common">white Piedmont truffle</name>
    <dbReference type="NCBI Taxonomy" id="42249"/>
    <lineage>
        <taxon>Eukaryota</taxon>
        <taxon>Fungi</taxon>
        <taxon>Dikarya</taxon>
        <taxon>Ascomycota</taxon>
        <taxon>Pezizomycotina</taxon>
        <taxon>Pezizomycetes</taxon>
        <taxon>Pezizales</taxon>
        <taxon>Tuberaceae</taxon>
        <taxon>Tuber</taxon>
    </lineage>
</organism>
<evidence type="ECO:0000259" key="7">
    <source>
        <dbReference type="Pfam" id="PF10396"/>
    </source>
</evidence>
<dbReference type="EMBL" id="PYWC01000003">
    <property type="protein sequence ID" value="PWW80471.1"/>
    <property type="molecule type" value="Genomic_DNA"/>
</dbReference>
<proteinExistence type="inferred from homology"/>
<evidence type="ECO:0000256" key="3">
    <source>
        <dbReference type="ARBA" id="ARBA00022694"/>
    </source>
</evidence>
<keyword evidence="3" id="KW-0819">tRNA processing</keyword>
<dbReference type="OrthoDB" id="188276at2759"/>
<name>A0A317T4T4_9PEZI</name>
<dbReference type="PANTHER" id="PTHR42714">
    <property type="entry name" value="TRNA MODIFICATION GTPASE GTPBP3"/>
    <property type="match status" value="1"/>
</dbReference>
<keyword evidence="9" id="KW-0378">Hydrolase</keyword>
<dbReference type="InterPro" id="IPR027417">
    <property type="entry name" value="P-loop_NTPase"/>
</dbReference>
<keyword evidence="10" id="KW-1185">Reference proteome</keyword>
<dbReference type="InterPro" id="IPR005225">
    <property type="entry name" value="Small_GTP-bd"/>
</dbReference>
<dbReference type="FunFam" id="3.30.1360.120:FF:000007">
    <property type="entry name" value="tRNA modification GTPase GTPBP3, mitochondrial"/>
    <property type="match status" value="1"/>
</dbReference>
<dbReference type="NCBIfam" id="TIGR00231">
    <property type="entry name" value="small_GTP"/>
    <property type="match status" value="1"/>
</dbReference>
<dbReference type="STRING" id="42249.A0A317T4T4"/>
<dbReference type="InterPro" id="IPR006073">
    <property type="entry name" value="GTP-bd"/>
</dbReference>
<dbReference type="InterPro" id="IPR004520">
    <property type="entry name" value="GTPase_MnmE"/>
</dbReference>
<comment type="subcellular location">
    <subcellularLocation>
        <location evidence="1">Mitochondrion</location>
    </subcellularLocation>
</comment>
<dbReference type="Gene3D" id="1.20.120.430">
    <property type="entry name" value="tRNA modification GTPase MnmE domain 2"/>
    <property type="match status" value="1"/>
</dbReference>
<accession>A0A317T4T4</accession>
<evidence type="ECO:0000256" key="4">
    <source>
        <dbReference type="ARBA" id="ARBA00022741"/>
    </source>
</evidence>
<dbReference type="Gene3D" id="3.40.50.300">
    <property type="entry name" value="P-loop containing nucleotide triphosphate hydrolases"/>
    <property type="match status" value="1"/>
</dbReference>
<dbReference type="InterPro" id="IPR027266">
    <property type="entry name" value="TrmE/GcvT-like"/>
</dbReference>
<reference evidence="9 10" key="1">
    <citation type="submission" date="2018-03" db="EMBL/GenBank/DDBJ databases">
        <title>Genomes of Pezizomycetes fungi and the evolution of truffles.</title>
        <authorList>
            <person name="Murat C."/>
            <person name="Payen T."/>
            <person name="Noel B."/>
            <person name="Kuo A."/>
            <person name="Martin F.M."/>
        </authorList>
    </citation>
    <scope>NUCLEOTIDE SEQUENCE [LARGE SCALE GENOMIC DNA]</scope>
    <source>
        <strain evidence="9">091103-1</strain>
    </source>
</reference>
<dbReference type="CDD" id="cd14858">
    <property type="entry name" value="TrmE_N"/>
    <property type="match status" value="1"/>
</dbReference>
<dbReference type="HAMAP" id="MF_00379">
    <property type="entry name" value="GTPase_MnmE"/>
    <property type="match status" value="1"/>
</dbReference>
<dbReference type="Pfam" id="PF01926">
    <property type="entry name" value="MMR_HSR1"/>
    <property type="match status" value="1"/>
</dbReference>
<dbReference type="GO" id="GO:0002098">
    <property type="term" value="P:tRNA wobble uridine modification"/>
    <property type="evidence" value="ECO:0007669"/>
    <property type="project" value="TreeGrafter"/>
</dbReference>
<keyword evidence="4" id="KW-0547">Nucleotide-binding</keyword>
<dbReference type="AlphaFoldDB" id="A0A317T4T4"/>
<dbReference type="InterPro" id="IPR031168">
    <property type="entry name" value="G_TrmE"/>
</dbReference>
<dbReference type="GO" id="GO:0003924">
    <property type="term" value="F:GTPase activity"/>
    <property type="evidence" value="ECO:0007669"/>
    <property type="project" value="InterPro"/>
</dbReference>
<dbReference type="PANTHER" id="PTHR42714:SF2">
    <property type="entry name" value="TRNA MODIFICATION GTPASE GTPBP3, MITOCHONDRIAL"/>
    <property type="match status" value="1"/>
</dbReference>
<feature type="domain" description="MnmE helical" evidence="8">
    <location>
        <begin position="238"/>
        <end position="615"/>
    </location>
</feature>
<feature type="domain" description="GTP-binding protein TrmE N-terminal" evidence="7">
    <location>
        <begin position="111"/>
        <end position="235"/>
    </location>
</feature>
<protein>
    <submittedName>
        <fullName evidence="9">P-loop containing nucleoside triphosphate hydrolase protein</fullName>
    </submittedName>
</protein>
<dbReference type="NCBIfam" id="NF003661">
    <property type="entry name" value="PRK05291.1-3"/>
    <property type="match status" value="1"/>
</dbReference>
<evidence type="ECO:0000313" key="10">
    <source>
        <dbReference type="Proteomes" id="UP000246991"/>
    </source>
</evidence>
<dbReference type="Gene3D" id="3.30.1360.120">
    <property type="entry name" value="Probable tRNA modification gtpase trme, domain 1"/>
    <property type="match status" value="1"/>
</dbReference>
<dbReference type="InterPro" id="IPR027368">
    <property type="entry name" value="MnmE_dom2"/>
</dbReference>
<dbReference type="GO" id="GO:0030488">
    <property type="term" value="P:tRNA methylation"/>
    <property type="evidence" value="ECO:0007669"/>
    <property type="project" value="TreeGrafter"/>
</dbReference>
<dbReference type="SUPFAM" id="SSF103025">
    <property type="entry name" value="Folate-binding domain"/>
    <property type="match status" value="1"/>
</dbReference>
<dbReference type="GO" id="GO:0005525">
    <property type="term" value="F:GTP binding"/>
    <property type="evidence" value="ECO:0007669"/>
    <property type="project" value="UniProtKB-KW"/>
</dbReference>
<comment type="caution">
    <text evidence="9">The sequence shown here is derived from an EMBL/GenBank/DDBJ whole genome shotgun (WGS) entry which is preliminary data.</text>
</comment>
<sequence length="618" mass="67217">MQQLSTITSKTLRRSSSNIILRAGGASANNNNNYSYTHSGQIWWWAQQWWWWWWRVRAPTTATYPRGLSTSRGHHLIHPKQQLLQTRAKGGGARGMYSYTHGFEKGEIGNTIYALATPSGRAAIAVVRVSGPACLNVYSSLCPSRPPPAPRKATLRTLYRPNSPREEVLDPGALVLFFPAPNSHTGEDVLELHLHGGPAIIRAVLFSISTLSTSQLPIRPAGPGEFTRRAFTNSRLSLPQIEALGDTLSAETEQQRKLSVQAAISGLSRKYERWRKSLLSARGELEAIIDFSEDQQFDTAPAEMCSNVVSLVQELKPMIQLHVDNAVRGELLRSGISLALVGAPNAGKSSLLNRVAGREAVIVSGEAGTTRDVVDLSIDIGGYMVLLADTAGLRKAKLAGEIEKEGMRRARRRAQDSHVIIAVLSIETKDENGGSSTPYLPIPNEVLEVLREAQGQYKQVLVAVNKTDLLGLPPGQTLPENFLNQITPHFPTLPHTHIHGITCTHPSPSDGIRPFLATLTRIFAQMTAVVTDNGSPSLLGDAIGATDRQRRLLEECISYLDAFLDRIAGEDGEADVVIAAEELRFAAGCLAQITGRGEGSGDVEEVLGVVFEKFCVGK</sequence>
<keyword evidence="5" id="KW-0342">GTP-binding</keyword>
<evidence type="ECO:0000259" key="6">
    <source>
        <dbReference type="Pfam" id="PF01926"/>
    </source>
</evidence>
<dbReference type="Pfam" id="PF10396">
    <property type="entry name" value="TrmE_N"/>
    <property type="match status" value="1"/>
</dbReference>
<dbReference type="Proteomes" id="UP000246991">
    <property type="component" value="Unassembled WGS sequence"/>
</dbReference>
<dbReference type="Pfam" id="PF12631">
    <property type="entry name" value="MnmE_helical"/>
    <property type="match status" value="1"/>
</dbReference>
<feature type="domain" description="G" evidence="6">
    <location>
        <begin position="338"/>
        <end position="466"/>
    </location>
</feature>
<dbReference type="InterPro" id="IPR025867">
    <property type="entry name" value="MnmE_helical"/>
</dbReference>
<evidence type="ECO:0000259" key="8">
    <source>
        <dbReference type="Pfam" id="PF12631"/>
    </source>
</evidence>